<feature type="domain" description="Integrase catalytic" evidence="5">
    <location>
        <begin position="1510"/>
        <end position="1597"/>
    </location>
</feature>
<feature type="domain" description="Integrase catalytic" evidence="5">
    <location>
        <begin position="1076"/>
        <end position="1175"/>
    </location>
</feature>
<dbReference type="InterPro" id="IPR036875">
    <property type="entry name" value="Znf_CCHC_sf"/>
</dbReference>
<dbReference type="SUPFAM" id="SSF53098">
    <property type="entry name" value="Ribonuclease H-like"/>
    <property type="match status" value="2"/>
</dbReference>
<feature type="compositionally biased region" description="Basic and acidic residues" evidence="4">
    <location>
        <begin position="1267"/>
        <end position="1276"/>
    </location>
</feature>
<keyword evidence="1" id="KW-0645">Protease</keyword>
<dbReference type="Pfam" id="PF22936">
    <property type="entry name" value="Pol_BBD"/>
    <property type="match status" value="1"/>
</dbReference>
<proteinExistence type="predicted"/>
<evidence type="ECO:0000256" key="3">
    <source>
        <dbReference type="ARBA" id="ARBA00022801"/>
    </source>
</evidence>
<keyword evidence="3" id="KW-0378">Hydrolase</keyword>
<dbReference type="InterPro" id="IPR025724">
    <property type="entry name" value="GAG-pre-integrase_dom"/>
</dbReference>
<dbReference type="GO" id="GO:0008270">
    <property type="term" value="F:zinc ion binding"/>
    <property type="evidence" value="ECO:0007669"/>
    <property type="project" value="InterPro"/>
</dbReference>
<feature type="region of interest" description="Disordered" evidence="4">
    <location>
        <begin position="1908"/>
        <end position="1930"/>
    </location>
</feature>
<dbReference type="GO" id="GO:0003676">
    <property type="term" value="F:nucleic acid binding"/>
    <property type="evidence" value="ECO:0007669"/>
    <property type="project" value="InterPro"/>
</dbReference>
<feature type="compositionally biased region" description="Basic and acidic residues" evidence="4">
    <location>
        <begin position="1708"/>
        <end position="1723"/>
    </location>
</feature>
<dbReference type="PANTHER" id="PTHR42648:SF32">
    <property type="entry name" value="RIBONUCLEASE H-LIKE DOMAIN, GAG-PRE-INTEGRASE DOMAIN PROTEIN-RELATED"/>
    <property type="match status" value="1"/>
</dbReference>
<comment type="caution">
    <text evidence="6">The sequence shown here is derived from an EMBL/GenBank/DDBJ whole genome shotgun (WGS) entry which is preliminary data.</text>
</comment>
<dbReference type="Gene3D" id="4.10.60.10">
    <property type="entry name" value="Zinc finger, CCHC-type"/>
    <property type="match status" value="1"/>
</dbReference>
<protein>
    <submittedName>
        <fullName evidence="6">Putative ribonuclease H-like domain-containing protein</fullName>
    </submittedName>
</protein>
<dbReference type="GO" id="GO:0006508">
    <property type="term" value="P:proteolysis"/>
    <property type="evidence" value="ECO:0007669"/>
    <property type="project" value="UniProtKB-KW"/>
</dbReference>
<dbReference type="InterPro" id="IPR057670">
    <property type="entry name" value="SH3_retrovirus"/>
</dbReference>
<dbReference type="Pfam" id="PF25597">
    <property type="entry name" value="SH3_retrovirus"/>
    <property type="match status" value="1"/>
</dbReference>
<dbReference type="EMBL" id="BKCJ010006510">
    <property type="protein sequence ID" value="GEU72525.1"/>
    <property type="molecule type" value="Genomic_DNA"/>
</dbReference>
<feature type="compositionally biased region" description="Basic and acidic residues" evidence="4">
    <location>
        <begin position="728"/>
        <end position="737"/>
    </location>
</feature>
<dbReference type="InterPro" id="IPR001584">
    <property type="entry name" value="Integrase_cat-core"/>
</dbReference>
<dbReference type="Pfam" id="PF00665">
    <property type="entry name" value="rve"/>
    <property type="match status" value="1"/>
</dbReference>
<evidence type="ECO:0000256" key="4">
    <source>
        <dbReference type="SAM" id="MobiDB-lite"/>
    </source>
</evidence>
<feature type="compositionally biased region" description="Basic and acidic residues" evidence="4">
    <location>
        <begin position="2704"/>
        <end position="2723"/>
    </location>
</feature>
<feature type="region of interest" description="Disordered" evidence="4">
    <location>
        <begin position="2704"/>
        <end position="2725"/>
    </location>
</feature>
<feature type="region of interest" description="Disordered" evidence="4">
    <location>
        <begin position="1780"/>
        <end position="1806"/>
    </location>
</feature>
<evidence type="ECO:0000259" key="5">
    <source>
        <dbReference type="PROSITE" id="PS50994"/>
    </source>
</evidence>
<dbReference type="Pfam" id="PF13976">
    <property type="entry name" value="gag_pre-integrs"/>
    <property type="match status" value="1"/>
</dbReference>
<evidence type="ECO:0000313" key="6">
    <source>
        <dbReference type="EMBL" id="GEU72525.1"/>
    </source>
</evidence>
<dbReference type="SMART" id="SM00343">
    <property type="entry name" value="ZnF_C2HC"/>
    <property type="match status" value="3"/>
</dbReference>
<dbReference type="PROSITE" id="PS50994">
    <property type="entry name" value="INTEGRASE"/>
    <property type="match status" value="2"/>
</dbReference>
<feature type="compositionally biased region" description="Polar residues" evidence="4">
    <location>
        <begin position="738"/>
        <end position="748"/>
    </location>
</feature>
<feature type="region of interest" description="Disordered" evidence="4">
    <location>
        <begin position="1966"/>
        <end position="1990"/>
    </location>
</feature>
<dbReference type="Gene3D" id="3.30.420.10">
    <property type="entry name" value="Ribonuclease H-like superfamily/Ribonuclease H"/>
    <property type="match status" value="2"/>
</dbReference>
<gene>
    <name evidence="6" type="ORF">Tci_044503</name>
</gene>
<feature type="compositionally biased region" description="Acidic residues" evidence="4">
    <location>
        <begin position="796"/>
        <end position="805"/>
    </location>
</feature>
<feature type="region of interest" description="Disordered" evidence="4">
    <location>
        <begin position="792"/>
        <end position="820"/>
    </location>
</feature>
<feature type="compositionally biased region" description="Polar residues" evidence="4">
    <location>
        <begin position="809"/>
        <end position="819"/>
    </location>
</feature>
<sequence length="2858" mass="322000">MVITLKWIYKVKLEELGLKNKARLVARGYCQEEGIDFEESFAPVARLEAIRIFLAYAADKNMVVYQLDMKTVFLNGNLREEVFVSQSDGFMDQNNPNHVNPNYEDKEGKVVDPSHYHGMIGTLLYLIASRPDLQFAICMCAWYEARPTEKHDSSVALTTFADVDHAGCQDTHRNNHDIEVVHMGNDPLFGVPIPEVTSVQSSSTVSAHTIMQPDHQIPQHNSKWTKDHPLDNIIGQLSRPVSIRLQLHEQAIFFYYDAFLTSVEPKTYKDALTQSCCIEAMQEELNEFERLEVWELVPRPDKVMVITLKWIYKVKLEELGGILKNKARLVAPGYCQEEGIDFEESFAPVARLEAIQIFLAYVADKNIVVYLLDMKTVFFNGNLREEVFVSQSDGFVDQNNPNHVNTNLNLVTQWILQWWRNPNYEDKKGKVVDPSHYHGMIGTLLYLTASRPDLQFAICMCAWYEARPTEKHDSSIALTTFADVDHAGCQDTRRSTSDLSAAKQKLMLLDTAAKRRLLMLSQEVIINEDSHVPTIFVDGVVQSVAYRSTEQKVSRRNELKARGTLLIALPDKHQLKFNSHKDTKTLMEAIEKRFGGNPTQNLAFVLSSNTNSTTDSVSAATSVYVVYAKLPVSFHPNIDSLSNTVIFSFFASQSTSPQLDNEDLKQIDVDDLEKMDLRWQMAMLTMRARRFLQKTGRNLGDNRVTFTGFDMSKVECYNFHRKGHFARECRSPKDSRRSGATQPQRRTALVENSTSNALVCQCDCIGCYDWSYQAEEEPANFSLMAITSSISSSDNEVSDSEDESEINNLQSVPSQSSEQVKAPRHFVQPVEAPIPDATLKLTILKSNTCSKRKNRKTCFVCTSVNHLIKDCDYHAKKKGNLQYALKDKGVIDSGYSWHMIGNMSYLSDFEELNGGYVAFGGNPKGDKISGKGKIKTGKLDFEDVYFVKKLKFNLFSVSQMCDKKNKVLFTDTECLVLFPDFKLPDESQVLLRVPRENNMYNVNLKNIVPSRDLTCLFAKETIDESNLWHRRLGHINYKTINKLVKGNLVRGLPTKVFKNNNTCVACNKGKQHRASCKTKPVSSINQSLFRLHMDLFGPTFVKSLNKKSYCLVITDDYSRFTWVFFLATKDETSPILKTFITGLENQLSLKVKIIRSDNGTEFKNSNLNQFCKFEGNVDEGFLVGYAVNSKAFRVFNGRNRIVQETLHNKDGDAAFDSKEHEADTKKPESAVNVSPSSSAQSGKQDDKTKKKDKGKSSIESFTGNRDLSAEFEDHSDNSSNDVNVAGSIVPTAGLDFGGGYHVVPPPITGTFMPLKPNLPVEAPIPDATLKPTSLKSNSFSKRKNRKTCFVCTSVNHLIKDCDYNAKKKVQPTPRNYAHRVLTQSKPVSITAVRPVCAPMPKIMVSRPRHAHSIDTKSKSPIRRHITYSPSTKTSNSPPRVTAAQAPVGNPQYALKDKGVIDSGYSWHMIGNMSYLSDFEKLNGGYVAFGGNPKGGKISGKRKKKTGKLDFKDVYFVKFCKLKEIKREFSVPRTPQQNGIAERKSRTHIEAAKTMLADSLLPIPFWAEAVNTACYVQNKVLVTKPHNKTPYELLHGQTPSIGFMRPFGCPVTILNTLDPLGKFEGKVDEGFLVGYAVNSKSFRVFNGRTHIVQETLHVNFLENDPNIAGSGPTWLFDIDILTRIMNYQPVTAGNQSNLSADFQDEFNAEKAGEEEHEADTKKPESAVNVSPSNSAQSGKQDDKTKKKNKGKSSIESFTGNRDLSVKFEDYSDNSSNDVNAAGSIVPTAGQNSSNSTNSFSAAGPSNTTASPTYGKSLFKDASQLLDNLDIEDITYSYHENVGAEADFNNLETSITIVSSGLESLKMMSHVLYILSAGYITTQQMVLSSPCLTRIRIGYSRSNDLYQEKDKIKLKTDKNEKHGEAEKSQKQLQRIEQEKLKKMRKEGPEMQIIQALLKKFQVQGLSSSKFARDQTSDPTSSTNPTPKGQIHRISKQKIENSHFEEHLTPVATMTDNRTMAEMLRAPTEGCAEAIIVPPILAEQFELKHSLINMMTSDQFFGIEKDNPHDHVHWFNKITSTIKYKDVPNSVIKLILFPFSLTGAACRWLKKEPPRSITTWDDLVSKFINEFFPPSRTTNLHQDSLNAAAGGNLLEKSPQDALTIIENKSKVRNSRSKLIASLVNACDNHSSSELAKLTHAVNQQTSACLAAGGNTFPKFRDNIQGYVLAVAGNYNQGNPGYRPQGVANQMRPLGSRTLSGNTIANPKGKLKAITTRSGLVTEGPTIPNPPKSVNPEEDECVPPIQRNFVLHTRDSLPPHIPYPSRMLKQKQQEKDDIQIQKFYNMFKQLHLNITLAEALVLMPKYQKMLKALLSNKEKLQELANTPLNENCLAVILKKLPEKLGDPGKFLIPCGFSELKYKALANLGASINLMPLDPRVPLILGRPSLRTARALIDVHGEEMILRDGDEREIASPEVIHEIYDSKGCTFLSEECPDIDSFNDIHPHFDDDPLSGSTTFFAHSLLEEFADELALITYPSDYDDNRTCDIEFDIREIEFLLSQEMFTDEQPPDYSFPSRFDEYPDDFLEIESDADNFDDDLFDSEGEKIKEAELLIDQLDLPCDILSEYDSFNSQDFSRDDVLPSPDNEDKDFDRPFYELLVFKEVPNSMRLLPFSSENEEKVFKPGLYTSKKFHHCFLLKLSHPEYQEKNKIGSKPDKNRKRGEAGKSQKQLQWIEQEKLKKMQKGPEMQIIQALFKKFQVQGLLVQFTGSSSGGVNSANCLADAILHVPLDEIKVDKTLRFVEKLVEIIDREIRKLKRKLIALVKVRWNSKRGPEFTWEHEDHMRIKYPRLFVDRLVEPAS</sequence>
<reference evidence="6" key="1">
    <citation type="journal article" date="2019" name="Sci. Rep.">
        <title>Draft genome of Tanacetum cinerariifolium, the natural source of mosquito coil.</title>
        <authorList>
            <person name="Yamashiro T."/>
            <person name="Shiraishi A."/>
            <person name="Satake H."/>
            <person name="Nakayama K."/>
        </authorList>
    </citation>
    <scope>NUCLEOTIDE SEQUENCE</scope>
</reference>
<dbReference type="InterPro" id="IPR012337">
    <property type="entry name" value="RNaseH-like_sf"/>
</dbReference>
<dbReference type="InterPro" id="IPR054722">
    <property type="entry name" value="PolX-like_BBD"/>
</dbReference>
<dbReference type="InterPro" id="IPR001878">
    <property type="entry name" value="Znf_CCHC"/>
</dbReference>
<dbReference type="InterPro" id="IPR036397">
    <property type="entry name" value="RNaseH_sf"/>
</dbReference>
<dbReference type="SUPFAM" id="SSF57756">
    <property type="entry name" value="Retrovirus zinc finger-like domains"/>
    <property type="match status" value="1"/>
</dbReference>
<name>A0A6L2MJU6_TANCI</name>
<dbReference type="GO" id="GO:0008233">
    <property type="term" value="F:peptidase activity"/>
    <property type="evidence" value="ECO:0007669"/>
    <property type="project" value="UniProtKB-KW"/>
</dbReference>
<feature type="compositionally biased region" description="Basic and acidic residues" evidence="4">
    <location>
        <begin position="1211"/>
        <end position="1228"/>
    </location>
</feature>
<feature type="compositionally biased region" description="Low complexity" evidence="4">
    <location>
        <begin position="1790"/>
        <end position="1799"/>
    </location>
</feature>
<dbReference type="PANTHER" id="PTHR42648">
    <property type="entry name" value="TRANSPOSASE, PUTATIVE-RELATED"/>
    <property type="match status" value="1"/>
</dbReference>
<dbReference type="InterPro" id="IPR013103">
    <property type="entry name" value="RVT_2"/>
</dbReference>
<dbReference type="GO" id="GO:0015074">
    <property type="term" value="P:DNA integration"/>
    <property type="evidence" value="ECO:0007669"/>
    <property type="project" value="InterPro"/>
</dbReference>
<feature type="region of interest" description="Disordered" evidence="4">
    <location>
        <begin position="1211"/>
        <end position="1279"/>
    </location>
</feature>
<feature type="compositionally biased region" description="Low complexity" evidence="4">
    <location>
        <begin position="1974"/>
        <end position="1984"/>
    </location>
</feature>
<keyword evidence="2" id="KW-0479">Metal-binding</keyword>
<dbReference type="Pfam" id="PF07727">
    <property type="entry name" value="RVT_2"/>
    <property type="match status" value="2"/>
</dbReference>
<dbReference type="Pfam" id="PF03732">
    <property type="entry name" value="Retrotrans_gag"/>
    <property type="match status" value="1"/>
</dbReference>
<feature type="region of interest" description="Disordered" evidence="4">
    <location>
        <begin position="728"/>
        <end position="748"/>
    </location>
</feature>
<dbReference type="InterPro" id="IPR039537">
    <property type="entry name" value="Retrotran_Ty1/copia-like"/>
</dbReference>
<dbReference type="InterPro" id="IPR005162">
    <property type="entry name" value="Retrotrans_gag_dom"/>
</dbReference>
<feature type="region of interest" description="Disordered" evidence="4">
    <location>
        <begin position="2276"/>
        <end position="2295"/>
    </location>
</feature>
<accession>A0A6L2MJU6</accession>
<feature type="region of interest" description="Disordered" evidence="4">
    <location>
        <begin position="1708"/>
        <end position="1755"/>
    </location>
</feature>
<organism evidence="6">
    <name type="scientific">Tanacetum cinerariifolium</name>
    <name type="common">Dalmatian daisy</name>
    <name type="synonym">Chrysanthemum cinerariifolium</name>
    <dbReference type="NCBI Taxonomy" id="118510"/>
    <lineage>
        <taxon>Eukaryota</taxon>
        <taxon>Viridiplantae</taxon>
        <taxon>Streptophyta</taxon>
        <taxon>Embryophyta</taxon>
        <taxon>Tracheophyta</taxon>
        <taxon>Spermatophyta</taxon>
        <taxon>Magnoliopsida</taxon>
        <taxon>eudicotyledons</taxon>
        <taxon>Gunneridae</taxon>
        <taxon>Pentapetalae</taxon>
        <taxon>asterids</taxon>
        <taxon>campanulids</taxon>
        <taxon>Asterales</taxon>
        <taxon>Asteraceae</taxon>
        <taxon>Asteroideae</taxon>
        <taxon>Anthemideae</taxon>
        <taxon>Anthemidinae</taxon>
        <taxon>Tanacetum</taxon>
    </lineage>
</organism>
<evidence type="ECO:0000256" key="1">
    <source>
        <dbReference type="ARBA" id="ARBA00022670"/>
    </source>
</evidence>
<evidence type="ECO:0000256" key="2">
    <source>
        <dbReference type="ARBA" id="ARBA00022723"/>
    </source>
</evidence>